<evidence type="ECO:0000256" key="1">
    <source>
        <dbReference type="ARBA" id="ARBA00022723"/>
    </source>
</evidence>
<reference evidence="8" key="1">
    <citation type="submission" date="2024-06" db="EMBL/GenBank/DDBJ databases">
        <title>Multi-omics analyses provide insights into the biosynthesis of the anticancer antibiotic pleurotin in Hohenbuehelia grisea.</title>
        <authorList>
            <person name="Weaver J.A."/>
            <person name="Alberti F."/>
        </authorList>
    </citation>
    <scope>NUCLEOTIDE SEQUENCE [LARGE SCALE GENOMIC DNA]</scope>
    <source>
        <strain evidence="8">T-177</strain>
    </source>
</reference>
<feature type="domain" description="MYND-type" evidence="6">
    <location>
        <begin position="667"/>
        <end position="705"/>
    </location>
</feature>
<evidence type="ECO:0000313" key="8">
    <source>
        <dbReference type="Proteomes" id="UP001556367"/>
    </source>
</evidence>
<dbReference type="Gene3D" id="6.10.140.2220">
    <property type="match status" value="1"/>
</dbReference>
<evidence type="ECO:0000256" key="5">
    <source>
        <dbReference type="SAM" id="MobiDB-lite"/>
    </source>
</evidence>
<evidence type="ECO:0000259" key="6">
    <source>
        <dbReference type="PROSITE" id="PS50865"/>
    </source>
</evidence>
<dbReference type="InterPro" id="IPR011989">
    <property type="entry name" value="ARM-like"/>
</dbReference>
<keyword evidence="3" id="KW-0862">Zinc</keyword>
<dbReference type="SUPFAM" id="SSF48371">
    <property type="entry name" value="ARM repeat"/>
    <property type="match status" value="1"/>
</dbReference>
<evidence type="ECO:0000256" key="3">
    <source>
        <dbReference type="ARBA" id="ARBA00022833"/>
    </source>
</evidence>
<sequence>MPGPGRKGAKGSKSKSSRPRTTASSDSSSNAYFGDVDGTDRWDEILRYTCVYFDIPDLWSRHGLKKVHANFDSIHERLDSAYLANPGNDKVVGAIISVYTKMSADAILRDKIFHRGFMQRLLPLLEMDNCRHLALRALTTFTHHGGTKVRAGIAKDSASTLVKLIDRYPDDPKVAEKAIITLCHSVIAVVGTWESSPPNPQTLRDIDMPGVLRVVTDTLKKPTTSSDVINHAIELIASSTLHCSEMCKANPTVLKFLVGGFRSKDWIFRAMSLGGLIRVPRKEAEEDTRLLDPHAMMNGVQRGFPMHISEIMTAYGPPKCDIYLTLSAMNLNTKAFMKCGQDHDLYSLGITLANLIPTTEFSITQGGFQAEDPQTGRVEFMDIGLPFKMWGDALPHCAKAIRAKGKPEELDLADFLDIKDAIMKGRIPQVVELARKALERSPDQAYFYYAQTLAAAPMDGLRTAKKGSKCKKITPFLRFQMLQRAVEHASELGMKLLQDSGSVDKDSWELGVAFLTSALEDARTFLDNAPPDNRYIKNMAYWHILLTATCRGPELSDDLSELEDTFMKLKFAEEVGTFLGLPPPKTYLRLAQQHLIKLWPTAIKEWKDVTERYDHDMASETPPTEKNEDELAAWLQDTHIEPDEHGDTRFHRVQSTFNSTRSGLYRCSWCGNPSAVLRKCGGCEQARYCDASCQRSHWKEHKSKCSRART</sequence>
<keyword evidence="1" id="KW-0479">Metal-binding</keyword>
<name>A0ABR3JRC6_9AGAR</name>
<dbReference type="PROSITE" id="PS50865">
    <property type="entry name" value="ZF_MYND_2"/>
    <property type="match status" value="1"/>
</dbReference>
<dbReference type="Gene3D" id="1.25.10.10">
    <property type="entry name" value="Leucine-rich Repeat Variant"/>
    <property type="match status" value="1"/>
</dbReference>
<dbReference type="EMBL" id="JASNQZ010000004">
    <property type="protein sequence ID" value="KAL0958057.1"/>
    <property type="molecule type" value="Genomic_DNA"/>
</dbReference>
<dbReference type="InterPro" id="IPR016024">
    <property type="entry name" value="ARM-type_fold"/>
</dbReference>
<dbReference type="Proteomes" id="UP001556367">
    <property type="component" value="Unassembled WGS sequence"/>
</dbReference>
<organism evidence="7 8">
    <name type="scientific">Hohenbuehelia grisea</name>
    <dbReference type="NCBI Taxonomy" id="104357"/>
    <lineage>
        <taxon>Eukaryota</taxon>
        <taxon>Fungi</taxon>
        <taxon>Dikarya</taxon>
        <taxon>Basidiomycota</taxon>
        <taxon>Agaricomycotina</taxon>
        <taxon>Agaricomycetes</taxon>
        <taxon>Agaricomycetidae</taxon>
        <taxon>Agaricales</taxon>
        <taxon>Pleurotineae</taxon>
        <taxon>Pleurotaceae</taxon>
        <taxon>Hohenbuehelia</taxon>
    </lineage>
</organism>
<dbReference type="InterPro" id="IPR002893">
    <property type="entry name" value="Znf_MYND"/>
</dbReference>
<dbReference type="SUPFAM" id="SSF144232">
    <property type="entry name" value="HIT/MYND zinc finger-like"/>
    <property type="match status" value="1"/>
</dbReference>
<dbReference type="PROSITE" id="PS01360">
    <property type="entry name" value="ZF_MYND_1"/>
    <property type="match status" value="1"/>
</dbReference>
<accession>A0ABR3JRC6</accession>
<feature type="compositionally biased region" description="Basic residues" evidence="5">
    <location>
        <begin position="7"/>
        <end position="18"/>
    </location>
</feature>
<keyword evidence="8" id="KW-1185">Reference proteome</keyword>
<proteinExistence type="predicted"/>
<gene>
    <name evidence="7" type="ORF">HGRIS_000235</name>
</gene>
<evidence type="ECO:0000256" key="2">
    <source>
        <dbReference type="ARBA" id="ARBA00022771"/>
    </source>
</evidence>
<evidence type="ECO:0000256" key="4">
    <source>
        <dbReference type="PROSITE-ProRule" id="PRU00134"/>
    </source>
</evidence>
<comment type="caution">
    <text evidence="7">The sequence shown here is derived from an EMBL/GenBank/DDBJ whole genome shotgun (WGS) entry which is preliminary data.</text>
</comment>
<evidence type="ECO:0000313" key="7">
    <source>
        <dbReference type="EMBL" id="KAL0958057.1"/>
    </source>
</evidence>
<dbReference type="Pfam" id="PF01753">
    <property type="entry name" value="zf-MYND"/>
    <property type="match status" value="1"/>
</dbReference>
<keyword evidence="2 4" id="KW-0863">Zinc-finger</keyword>
<protein>
    <recommendedName>
        <fullName evidence="6">MYND-type domain-containing protein</fullName>
    </recommendedName>
</protein>
<feature type="region of interest" description="Disordered" evidence="5">
    <location>
        <begin position="1"/>
        <end position="30"/>
    </location>
</feature>